<dbReference type="PANTHER" id="PTHR31084">
    <property type="entry name" value="ALPHA-L-FUCOSIDASE 2"/>
    <property type="match status" value="1"/>
</dbReference>
<dbReference type="SUPFAM" id="SSF48208">
    <property type="entry name" value="Six-hairpin glycosidases"/>
    <property type="match status" value="1"/>
</dbReference>
<dbReference type="GO" id="GO:0005975">
    <property type="term" value="P:carbohydrate metabolic process"/>
    <property type="evidence" value="ECO:0007669"/>
    <property type="project" value="InterPro"/>
</dbReference>
<evidence type="ECO:0000313" key="4">
    <source>
        <dbReference type="EMBL" id="RGU58177.1"/>
    </source>
</evidence>
<name>A0A412TWA6_9BACT</name>
<evidence type="ECO:0000259" key="3">
    <source>
        <dbReference type="Pfam" id="PF22124"/>
    </source>
</evidence>
<keyword evidence="4" id="KW-0378">Hydrolase</keyword>
<dbReference type="Gene3D" id="2.60.40.1180">
    <property type="entry name" value="Golgi alpha-mannosidase II"/>
    <property type="match status" value="1"/>
</dbReference>
<dbReference type="GO" id="GO:0004560">
    <property type="term" value="F:alpha-L-fucosidase activity"/>
    <property type="evidence" value="ECO:0007669"/>
    <property type="project" value="InterPro"/>
</dbReference>
<feature type="domain" description="Glycosyl hydrolase family 95 catalytic" evidence="3">
    <location>
        <begin position="283"/>
        <end position="699"/>
    </location>
</feature>
<dbReference type="InterPro" id="IPR012341">
    <property type="entry name" value="6hp_glycosidase-like_sf"/>
</dbReference>
<organism evidence="4 5">
    <name type="scientific">Odoribacter splanchnicus</name>
    <dbReference type="NCBI Taxonomy" id="28118"/>
    <lineage>
        <taxon>Bacteria</taxon>
        <taxon>Pseudomonadati</taxon>
        <taxon>Bacteroidota</taxon>
        <taxon>Bacteroidia</taxon>
        <taxon>Bacteroidales</taxon>
        <taxon>Odoribacteraceae</taxon>
        <taxon>Odoribacter</taxon>
    </lineage>
</organism>
<feature type="domain" description="Alpha fucosidase A-like C-terminal" evidence="2">
    <location>
        <begin position="701"/>
        <end position="784"/>
    </location>
</feature>
<dbReference type="InterPro" id="IPR027414">
    <property type="entry name" value="GH95_N_dom"/>
</dbReference>
<dbReference type="Pfam" id="PF14498">
    <property type="entry name" value="Glyco_hyd_65N_2"/>
    <property type="match status" value="1"/>
</dbReference>
<evidence type="ECO:0000259" key="2">
    <source>
        <dbReference type="Pfam" id="PF21307"/>
    </source>
</evidence>
<sequence length="801" mass="90516">MLKTIVTILFVCSSGFLVRAEQKQEWKLWYKQPARQWMEATPLGNGRLGAMIFGGIKTEKIALNEITLWSGQPDPHQEIACGKEKLAEIRRLFFEGKWIEGNQMAGRYLAGYPNSFGTHLPVGDLNLKFHHDTSRISDYHRQLDLTNALTTVTYKVGTTRFKREYFSSHPADVLVIRLSADRKGAVGFDLDLGLLHEALVDTTPDELLFNGQVSFPKFGPGGVRFTGKIKVVTDGGRIISQNNSLSITQADAVTIFIDIRTDFNNPEYISQCSQSIHKASIQKYKQLKQAHIQDYNSLFNRVELCLGTSEADKLPTDERWQRLKAGKTDVGLEALFFHYGRYLIISSSREDSPLPANLQGLWNDNLACNMPWTCDYHLDVNTQQNYWLTNIANLAECNAPLFNYIGALSVAGEKTAEKVYGCPGWVAHTVANIWGYTAPGSSVNWGLFPTASTWIGSHLWHHYLFTQDKAFLKEQGYPLLKKNALFFLHYLVEDPHTGYLMTGPSTSPENSFRYQGWELALSMMPTCDRVLVYELFDACIQSAEVLGIDQDFRDSLKLAIQKLPPLKIGKNGEVQEWFEDVENAHPNHRCATHLLSLYPFAQISLQHTPELAEAAKKVIDNRLSAPDWEDVEFSRANMISYYARLKEPEEAYHSLSVLLRKLIQKNLFTISAAGIGGAECDIYIFDGNQAAPAGIAEMLLQSHEGYVEFIPALPKAWPDGHFKGLCIRGGGEADLEWQNSEIRKACLTARSDREFKIKLPGDPQQWRLKKNGKTIKNVLIDKDRVFPILLKKNDRLEIEKI</sequence>
<dbReference type="Gene3D" id="1.50.10.10">
    <property type="match status" value="1"/>
</dbReference>
<evidence type="ECO:0000259" key="1">
    <source>
        <dbReference type="Pfam" id="PF14498"/>
    </source>
</evidence>
<dbReference type="InterPro" id="IPR013780">
    <property type="entry name" value="Glyco_hydro_b"/>
</dbReference>
<dbReference type="RefSeq" id="WP_022160654.1">
    <property type="nucleotide sequence ID" value="NZ_JADNDE010000091.1"/>
</dbReference>
<gene>
    <name evidence="4" type="ORF">DWW57_03755</name>
</gene>
<dbReference type="InterPro" id="IPR008928">
    <property type="entry name" value="6-hairpin_glycosidase_sf"/>
</dbReference>
<protein>
    <submittedName>
        <fullName evidence="4">Glycoside hydrolase family 95 protein</fullName>
    </submittedName>
</protein>
<comment type="caution">
    <text evidence="4">The sequence shown here is derived from an EMBL/GenBank/DDBJ whole genome shotgun (WGS) entry which is preliminary data.</text>
</comment>
<dbReference type="EMBL" id="QRYC01000003">
    <property type="protein sequence ID" value="RGU58177.1"/>
    <property type="molecule type" value="Genomic_DNA"/>
</dbReference>
<dbReference type="InterPro" id="IPR049053">
    <property type="entry name" value="AFCA-like_C"/>
</dbReference>
<dbReference type="Gene3D" id="2.70.98.50">
    <property type="entry name" value="putative glycoside hydrolase family protein from bacillus halodurans"/>
    <property type="match status" value="1"/>
</dbReference>
<dbReference type="Proteomes" id="UP000284243">
    <property type="component" value="Unassembled WGS sequence"/>
</dbReference>
<dbReference type="PIRSF" id="PIRSF007663">
    <property type="entry name" value="UCP007663"/>
    <property type="match status" value="1"/>
</dbReference>
<dbReference type="Pfam" id="PF22124">
    <property type="entry name" value="Glyco_hydro_95_cat"/>
    <property type="match status" value="1"/>
</dbReference>
<reference evidence="4 5" key="1">
    <citation type="submission" date="2018-08" db="EMBL/GenBank/DDBJ databases">
        <title>A genome reference for cultivated species of the human gut microbiota.</title>
        <authorList>
            <person name="Zou Y."/>
            <person name="Xue W."/>
            <person name="Luo G."/>
        </authorList>
    </citation>
    <scope>NUCLEOTIDE SEQUENCE [LARGE SCALE GENOMIC DNA]</scope>
    <source>
        <strain evidence="4 5">AF16-14</strain>
    </source>
</reference>
<dbReference type="InterPro" id="IPR054363">
    <property type="entry name" value="GH95_cat"/>
</dbReference>
<dbReference type="InterPro" id="IPR016518">
    <property type="entry name" value="Alpha-L-fucosidase"/>
</dbReference>
<proteinExistence type="predicted"/>
<dbReference type="PANTHER" id="PTHR31084:SF0">
    <property type="entry name" value="ALPHA-L-FUCOSIDASE 2"/>
    <property type="match status" value="1"/>
</dbReference>
<dbReference type="AlphaFoldDB" id="A0A412TWA6"/>
<dbReference type="Pfam" id="PF21307">
    <property type="entry name" value="Glyco_hydro_95_C"/>
    <property type="match status" value="1"/>
</dbReference>
<evidence type="ECO:0000313" key="5">
    <source>
        <dbReference type="Proteomes" id="UP000284243"/>
    </source>
</evidence>
<accession>A0A412TWA6</accession>
<feature type="domain" description="Glycosyl hydrolase family 95 N-terminal" evidence="1">
    <location>
        <begin position="28"/>
        <end position="265"/>
    </location>
</feature>